<dbReference type="EMBL" id="SWJQ01000480">
    <property type="protein sequence ID" value="TRZ13842.1"/>
    <property type="molecule type" value="Genomic_DNA"/>
</dbReference>
<accession>A0A8K1G8Q0</accession>
<evidence type="ECO:0000313" key="2">
    <source>
        <dbReference type="Proteomes" id="UP000796761"/>
    </source>
</evidence>
<evidence type="ECO:0000313" key="1">
    <source>
        <dbReference type="EMBL" id="TRZ13842.1"/>
    </source>
</evidence>
<keyword evidence="2" id="KW-1185">Reference proteome</keyword>
<gene>
    <name evidence="1" type="ORF">HGM15179_013277</name>
</gene>
<name>A0A8K1G8Q0_9PASS</name>
<comment type="caution">
    <text evidence="1">The sequence shown here is derived from an EMBL/GenBank/DDBJ whole genome shotgun (WGS) entry which is preliminary data.</text>
</comment>
<sequence>MILVKYPESKAIPCVEVQCEQNSRAVALDLMRTSLVLRSQRIPMNPEIYSLGGKKWGIPELPFNGNFVIFWKKEEEGTEIATTSEISGLVKIAVSILVYHCDDKSSVHRCLEMTEVTEEIRIQMTEQRGEDGGARGNRIRKVSEVSLWARTKEKEEDTTEHLGMCTERRLGILGKIAKD</sequence>
<protein>
    <submittedName>
        <fullName evidence="1">Uncharacterized protein</fullName>
    </submittedName>
</protein>
<dbReference type="AlphaFoldDB" id="A0A8K1G8Q0"/>
<organism evidence="1 2">
    <name type="scientific">Zosterops borbonicus</name>
    <dbReference type="NCBI Taxonomy" id="364589"/>
    <lineage>
        <taxon>Eukaryota</taxon>
        <taxon>Metazoa</taxon>
        <taxon>Chordata</taxon>
        <taxon>Craniata</taxon>
        <taxon>Vertebrata</taxon>
        <taxon>Euteleostomi</taxon>
        <taxon>Archelosauria</taxon>
        <taxon>Archosauria</taxon>
        <taxon>Dinosauria</taxon>
        <taxon>Saurischia</taxon>
        <taxon>Theropoda</taxon>
        <taxon>Coelurosauria</taxon>
        <taxon>Aves</taxon>
        <taxon>Neognathae</taxon>
        <taxon>Neoaves</taxon>
        <taxon>Telluraves</taxon>
        <taxon>Australaves</taxon>
        <taxon>Passeriformes</taxon>
        <taxon>Sylvioidea</taxon>
        <taxon>Zosteropidae</taxon>
        <taxon>Zosterops</taxon>
    </lineage>
</organism>
<dbReference type="Proteomes" id="UP000796761">
    <property type="component" value="Unassembled WGS sequence"/>
</dbReference>
<reference evidence="1" key="1">
    <citation type="submission" date="2019-04" db="EMBL/GenBank/DDBJ databases">
        <title>Genome assembly of Zosterops borbonicus 15179.</title>
        <authorList>
            <person name="Leroy T."/>
            <person name="Anselmetti Y."/>
            <person name="Tilak M.-K."/>
            <person name="Nabholz B."/>
        </authorList>
    </citation>
    <scope>NUCLEOTIDE SEQUENCE</scope>
    <source>
        <strain evidence="1">HGM_15179</strain>
        <tissue evidence="1">Muscle</tissue>
    </source>
</reference>
<proteinExistence type="predicted"/>